<accession>A0A4Q0M438</accession>
<dbReference type="OrthoDB" id="7363897at2"/>
<dbReference type="EMBL" id="RYFI01000031">
    <property type="protein sequence ID" value="RXF67700.1"/>
    <property type="molecule type" value="Genomic_DNA"/>
</dbReference>
<gene>
    <name evidence="1" type="ORF">EK403_21090</name>
</gene>
<comment type="caution">
    <text evidence="1">The sequence shown here is derived from an EMBL/GenBank/DDBJ whole genome shotgun (WGS) entry which is preliminary data.</text>
</comment>
<dbReference type="RefSeq" id="WP_128779430.1">
    <property type="nucleotide sequence ID" value="NZ_RYFI01000031.1"/>
</dbReference>
<protein>
    <submittedName>
        <fullName evidence="1">Uncharacterized protein</fullName>
    </submittedName>
</protein>
<dbReference type="AlphaFoldDB" id="A0A4Q0M438"/>
<proteinExistence type="predicted"/>
<dbReference type="Proteomes" id="UP000289708">
    <property type="component" value="Unassembled WGS sequence"/>
</dbReference>
<evidence type="ECO:0000313" key="1">
    <source>
        <dbReference type="EMBL" id="RXF67700.1"/>
    </source>
</evidence>
<organism evidence="1 2">
    <name type="scientific">Hansschlegelia zhihuaiae</name>
    <dbReference type="NCBI Taxonomy" id="405005"/>
    <lineage>
        <taxon>Bacteria</taxon>
        <taxon>Pseudomonadati</taxon>
        <taxon>Pseudomonadota</taxon>
        <taxon>Alphaproteobacteria</taxon>
        <taxon>Hyphomicrobiales</taxon>
        <taxon>Methylopilaceae</taxon>
        <taxon>Hansschlegelia</taxon>
    </lineage>
</organism>
<keyword evidence="2" id="KW-1185">Reference proteome</keyword>
<evidence type="ECO:0000313" key="2">
    <source>
        <dbReference type="Proteomes" id="UP000289708"/>
    </source>
</evidence>
<sequence>MAMGVAELVVAICLQAEPSSCRIFHREQPGANGCAVIQEVEELMAGPGWYRARWTCRWRG</sequence>
<name>A0A4Q0M438_9HYPH</name>
<reference evidence="1 2" key="1">
    <citation type="submission" date="2018-12" db="EMBL/GenBank/DDBJ databases">
        <title>bacterium Hansschlegelia zhihuaiae S113.</title>
        <authorList>
            <person name="He J."/>
        </authorList>
    </citation>
    <scope>NUCLEOTIDE SEQUENCE [LARGE SCALE GENOMIC DNA]</scope>
    <source>
        <strain evidence="1 2">S 113</strain>
    </source>
</reference>